<dbReference type="STRING" id="1802439.A2589_02285"/>
<sequence length="130" mass="15071">MKRCIPIQLIFYGLSGGAAFLLNLIITFFLTEYLNFWYIISVVMGTVVSWTVMFILNFFYTFRGHRSEPLAKQYLKHILMYVVSAPIGLGLIYLLTSIFGVYYLLSQTLVVGTMAALSFIFSRRFIFRFD</sequence>
<dbReference type="PANTHER" id="PTHR38459">
    <property type="entry name" value="PROPHAGE BACTOPRENOL-LINKED GLUCOSE TRANSLOCASE HOMOLOG"/>
    <property type="match status" value="1"/>
</dbReference>
<dbReference type="Pfam" id="PF04138">
    <property type="entry name" value="GtrA_DPMS_TM"/>
    <property type="match status" value="1"/>
</dbReference>
<comment type="caution">
    <text evidence="8">The sequence shown here is derived from an EMBL/GenBank/DDBJ whole genome shotgun (WGS) entry which is preliminary data.</text>
</comment>
<protein>
    <recommendedName>
        <fullName evidence="7">GtrA/DPMS transmembrane domain-containing protein</fullName>
    </recommendedName>
</protein>
<gene>
    <name evidence="8" type="ORF">A2589_02285</name>
</gene>
<feature type="transmembrane region" description="Helical" evidence="6">
    <location>
        <begin position="74"/>
        <end position="95"/>
    </location>
</feature>
<feature type="transmembrane region" description="Helical" evidence="6">
    <location>
        <begin position="101"/>
        <end position="121"/>
    </location>
</feature>
<dbReference type="GO" id="GO:0005886">
    <property type="term" value="C:plasma membrane"/>
    <property type="evidence" value="ECO:0007669"/>
    <property type="project" value="TreeGrafter"/>
</dbReference>
<evidence type="ECO:0000313" key="9">
    <source>
        <dbReference type="Proteomes" id="UP000177838"/>
    </source>
</evidence>
<comment type="subcellular location">
    <subcellularLocation>
        <location evidence="1">Membrane</location>
        <topology evidence="1">Multi-pass membrane protein</topology>
    </subcellularLocation>
</comment>
<dbReference type="EMBL" id="MHTK01000006">
    <property type="protein sequence ID" value="OHA59663.1"/>
    <property type="molecule type" value="Genomic_DNA"/>
</dbReference>
<dbReference type="InterPro" id="IPR051401">
    <property type="entry name" value="GtrA_CellWall_Glycosyl"/>
</dbReference>
<keyword evidence="3 6" id="KW-0812">Transmembrane</keyword>
<keyword evidence="5 6" id="KW-0472">Membrane</keyword>
<name>A0A1G2QH21_9BACT</name>
<evidence type="ECO:0000256" key="3">
    <source>
        <dbReference type="ARBA" id="ARBA00022692"/>
    </source>
</evidence>
<dbReference type="AlphaFoldDB" id="A0A1G2QH21"/>
<keyword evidence="4 6" id="KW-1133">Transmembrane helix</keyword>
<comment type="similarity">
    <text evidence="2">Belongs to the GtrA family.</text>
</comment>
<dbReference type="InterPro" id="IPR007267">
    <property type="entry name" value="GtrA_DPMS_TM"/>
</dbReference>
<evidence type="ECO:0000256" key="6">
    <source>
        <dbReference type="SAM" id="Phobius"/>
    </source>
</evidence>
<feature type="transmembrane region" description="Helical" evidence="6">
    <location>
        <begin position="36"/>
        <end position="62"/>
    </location>
</feature>
<evidence type="ECO:0000256" key="2">
    <source>
        <dbReference type="ARBA" id="ARBA00009399"/>
    </source>
</evidence>
<evidence type="ECO:0000313" key="8">
    <source>
        <dbReference type="EMBL" id="OHA59663.1"/>
    </source>
</evidence>
<dbReference type="GO" id="GO:0000271">
    <property type="term" value="P:polysaccharide biosynthetic process"/>
    <property type="evidence" value="ECO:0007669"/>
    <property type="project" value="InterPro"/>
</dbReference>
<evidence type="ECO:0000256" key="4">
    <source>
        <dbReference type="ARBA" id="ARBA00022989"/>
    </source>
</evidence>
<feature type="domain" description="GtrA/DPMS transmembrane" evidence="7">
    <location>
        <begin position="12"/>
        <end position="127"/>
    </location>
</feature>
<evidence type="ECO:0000256" key="1">
    <source>
        <dbReference type="ARBA" id="ARBA00004141"/>
    </source>
</evidence>
<feature type="transmembrane region" description="Helical" evidence="6">
    <location>
        <begin position="9"/>
        <end position="30"/>
    </location>
</feature>
<accession>A0A1G2QH21</accession>
<organism evidence="8 9">
    <name type="scientific">Candidatus Vogelbacteria bacterium RIFOXYD1_FULL_46_19</name>
    <dbReference type="NCBI Taxonomy" id="1802439"/>
    <lineage>
        <taxon>Bacteria</taxon>
        <taxon>Candidatus Vogeliibacteriota</taxon>
    </lineage>
</organism>
<dbReference type="PANTHER" id="PTHR38459:SF1">
    <property type="entry name" value="PROPHAGE BACTOPRENOL-LINKED GLUCOSE TRANSLOCASE HOMOLOG"/>
    <property type="match status" value="1"/>
</dbReference>
<evidence type="ECO:0000256" key="5">
    <source>
        <dbReference type="ARBA" id="ARBA00023136"/>
    </source>
</evidence>
<dbReference type="Proteomes" id="UP000177838">
    <property type="component" value="Unassembled WGS sequence"/>
</dbReference>
<evidence type="ECO:0000259" key="7">
    <source>
        <dbReference type="Pfam" id="PF04138"/>
    </source>
</evidence>
<reference evidence="8 9" key="1">
    <citation type="journal article" date="2016" name="Nat. Commun.">
        <title>Thousands of microbial genomes shed light on interconnected biogeochemical processes in an aquifer system.</title>
        <authorList>
            <person name="Anantharaman K."/>
            <person name="Brown C.T."/>
            <person name="Hug L.A."/>
            <person name="Sharon I."/>
            <person name="Castelle C.J."/>
            <person name="Probst A.J."/>
            <person name="Thomas B.C."/>
            <person name="Singh A."/>
            <person name="Wilkins M.J."/>
            <person name="Karaoz U."/>
            <person name="Brodie E.L."/>
            <person name="Williams K.H."/>
            <person name="Hubbard S.S."/>
            <person name="Banfield J.F."/>
        </authorList>
    </citation>
    <scope>NUCLEOTIDE SEQUENCE [LARGE SCALE GENOMIC DNA]</scope>
</reference>
<proteinExistence type="inferred from homology"/>